<feature type="compositionally biased region" description="Basic and acidic residues" evidence="1">
    <location>
        <begin position="22"/>
        <end position="42"/>
    </location>
</feature>
<feature type="compositionally biased region" description="Acidic residues" evidence="1">
    <location>
        <begin position="55"/>
        <end position="66"/>
    </location>
</feature>
<dbReference type="Proteomes" id="UP000235672">
    <property type="component" value="Unassembled WGS sequence"/>
</dbReference>
<keyword evidence="3" id="KW-1185">Reference proteome</keyword>
<feature type="region of interest" description="Disordered" evidence="1">
    <location>
        <begin position="1"/>
        <end position="66"/>
    </location>
</feature>
<name>A0A2J6PDV7_9HELO</name>
<dbReference type="Gene3D" id="3.60.130.30">
    <property type="match status" value="1"/>
</dbReference>
<reference evidence="2 3" key="1">
    <citation type="submission" date="2016-05" db="EMBL/GenBank/DDBJ databases">
        <title>A degradative enzymes factory behind the ericoid mycorrhizal symbiosis.</title>
        <authorList>
            <consortium name="DOE Joint Genome Institute"/>
            <person name="Martino E."/>
            <person name="Morin E."/>
            <person name="Grelet G."/>
            <person name="Kuo A."/>
            <person name="Kohler A."/>
            <person name="Daghino S."/>
            <person name="Barry K."/>
            <person name="Choi C."/>
            <person name="Cichocki N."/>
            <person name="Clum A."/>
            <person name="Copeland A."/>
            <person name="Hainaut M."/>
            <person name="Haridas S."/>
            <person name="Labutti K."/>
            <person name="Lindquist E."/>
            <person name="Lipzen A."/>
            <person name="Khouja H.-R."/>
            <person name="Murat C."/>
            <person name="Ohm R."/>
            <person name="Olson A."/>
            <person name="Spatafora J."/>
            <person name="Veneault-Fourrey C."/>
            <person name="Henrissat B."/>
            <person name="Grigoriev I."/>
            <person name="Martin F."/>
            <person name="Perotto S."/>
        </authorList>
    </citation>
    <scope>NUCLEOTIDE SEQUENCE [LARGE SCALE GENOMIC DNA]</scope>
    <source>
        <strain evidence="2 3">UAMH 7357</strain>
    </source>
</reference>
<accession>A0A2J6PDV7</accession>
<dbReference type="EMBL" id="KZ613558">
    <property type="protein sequence ID" value="PMD12235.1"/>
    <property type="molecule type" value="Genomic_DNA"/>
</dbReference>
<evidence type="ECO:0000313" key="2">
    <source>
        <dbReference type="EMBL" id="PMD12235.1"/>
    </source>
</evidence>
<organism evidence="2 3">
    <name type="scientific">Hyaloscypha hepaticicola</name>
    <dbReference type="NCBI Taxonomy" id="2082293"/>
    <lineage>
        <taxon>Eukaryota</taxon>
        <taxon>Fungi</taxon>
        <taxon>Dikarya</taxon>
        <taxon>Ascomycota</taxon>
        <taxon>Pezizomycotina</taxon>
        <taxon>Leotiomycetes</taxon>
        <taxon>Helotiales</taxon>
        <taxon>Hyaloscyphaceae</taxon>
        <taxon>Hyaloscypha</taxon>
    </lineage>
</organism>
<dbReference type="AlphaFoldDB" id="A0A2J6PDV7"/>
<feature type="compositionally biased region" description="Basic residues" evidence="1">
    <location>
        <begin position="627"/>
        <end position="638"/>
    </location>
</feature>
<feature type="compositionally biased region" description="Basic and acidic residues" evidence="1">
    <location>
        <begin position="608"/>
        <end position="626"/>
    </location>
</feature>
<evidence type="ECO:0000256" key="1">
    <source>
        <dbReference type="SAM" id="MobiDB-lite"/>
    </source>
</evidence>
<evidence type="ECO:0000313" key="3">
    <source>
        <dbReference type="Proteomes" id="UP000235672"/>
    </source>
</evidence>
<feature type="compositionally biased region" description="Polar residues" evidence="1">
    <location>
        <begin position="1"/>
        <end position="13"/>
    </location>
</feature>
<gene>
    <name evidence="2" type="ORF">NA56DRAFT_666549</name>
</gene>
<feature type="region of interest" description="Disordered" evidence="1">
    <location>
        <begin position="591"/>
        <end position="638"/>
    </location>
</feature>
<protein>
    <submittedName>
        <fullName evidence="2">Uncharacterized protein</fullName>
    </submittedName>
</protein>
<sequence length="638" mass="73052">MEQSEPTKNSQTAYPMGTPYQERNEEKDKKALEKAKKSLRKIEGRRKTKDQERDEVYDDDDDDEDIEMHDLPEDGEIITSMQSTSAPSIKLQMRYDEKAKWELDEEAGKAGAIRWAWSGVGFPGDESICIENFESQTRIDNEDFLVKQLGQDILDIKNIPAEKIADGQLVKTQIDNERKIEQFALHKKSVVKITFQDASVSSANYGKLRTWKKFEQKVNEGVPPPPSVAVEQYLACEILLRTGGSIGCRTNYLWRHARSLAQQQIHLDPTLLEEVEKRLNPRKDETFQEMLDIAKKAIPRAVSNPYHQAKRNQYAPEHKLFYHVREVDILMVIDEDRNVIYFQLWSALSRLLGMQVEEKTVDSFEKYSTLAPGPLPDATRHGLHWTDWLKEHPEFDFRNPANDLRQAKSYVYHLGGHCATGDSQGKKGVHSTADSSSRVADWAHVQRQEEILRHSALGGITESLRFLFKRLDPELMEQYEEVAREVAKLENIPFQTRRDIDPFVTKAILVNLHTTEHKDTSDWNRGFAALVLVGNFEGGDLIIRQLGLRIEVPSGCIQFMRGKDLFHSIDKWTGRRFVVVNVTHQAVRMHAENKKKARLGISQPSNDGPKRARKDSGDDDSGEKGNKKQRAKKASKIL</sequence>
<dbReference type="OrthoDB" id="4638065at2759"/>
<proteinExistence type="predicted"/>